<evidence type="ECO:0000256" key="2">
    <source>
        <dbReference type="ARBA" id="ARBA00022679"/>
    </source>
</evidence>
<name>A0A3N5CK66_9BACL</name>
<accession>A0A3N5CK66</accession>
<dbReference type="Pfam" id="PF22837">
    <property type="entry name" value="M_Eco57I_C"/>
    <property type="match status" value="1"/>
</dbReference>
<keyword evidence="2 7" id="KW-0808">Transferase</keyword>
<dbReference type="InterPro" id="IPR003356">
    <property type="entry name" value="DNA_methylase_A-5"/>
</dbReference>
<evidence type="ECO:0000256" key="3">
    <source>
        <dbReference type="ARBA" id="ARBA00022691"/>
    </source>
</evidence>
<dbReference type="InterPro" id="IPR002052">
    <property type="entry name" value="DNA_methylase_N6_adenine_CS"/>
</dbReference>
<dbReference type="Pfam" id="PF02384">
    <property type="entry name" value="N6_Mtase"/>
    <property type="match status" value="1"/>
</dbReference>
<organism evidence="7 8">
    <name type="scientific">Abyssicoccus albus</name>
    <dbReference type="NCBI Taxonomy" id="1817405"/>
    <lineage>
        <taxon>Bacteria</taxon>
        <taxon>Bacillati</taxon>
        <taxon>Bacillota</taxon>
        <taxon>Bacilli</taxon>
        <taxon>Bacillales</taxon>
        <taxon>Abyssicoccaceae</taxon>
    </lineage>
</organism>
<dbReference type="AlphaFoldDB" id="A0A3N5CK66"/>
<dbReference type="PANTHER" id="PTHR33841:SF5">
    <property type="entry name" value="DNA METHYLASE (MODIFICATION METHYLASE) (METHYLTRANSFERASE)-RELATED"/>
    <property type="match status" value="1"/>
</dbReference>
<dbReference type="PANTHER" id="PTHR33841">
    <property type="entry name" value="DNA METHYLTRANSFERASE YEEA-RELATED"/>
    <property type="match status" value="1"/>
</dbReference>
<dbReference type="EMBL" id="RKRK01000002">
    <property type="protein sequence ID" value="RPF58211.1"/>
    <property type="molecule type" value="Genomic_DNA"/>
</dbReference>
<comment type="caution">
    <text evidence="7">The sequence shown here is derived from an EMBL/GenBank/DDBJ whole genome shotgun (WGS) entry which is preliminary data.</text>
</comment>
<reference evidence="7 8" key="1">
    <citation type="submission" date="2018-11" db="EMBL/GenBank/DDBJ databases">
        <title>Genomic Encyclopedia of Type Strains, Phase IV (KMG-IV): sequencing the most valuable type-strain genomes for metagenomic binning, comparative biology and taxonomic classification.</title>
        <authorList>
            <person name="Goeker M."/>
        </authorList>
    </citation>
    <scope>NUCLEOTIDE SEQUENCE [LARGE SCALE GENOMIC DNA]</scope>
    <source>
        <strain evidence="7 8">DSM 29158</strain>
    </source>
</reference>
<evidence type="ECO:0000313" key="8">
    <source>
        <dbReference type="Proteomes" id="UP000277108"/>
    </source>
</evidence>
<dbReference type="PROSITE" id="PS00092">
    <property type="entry name" value="N6_MTASE"/>
    <property type="match status" value="1"/>
</dbReference>
<keyword evidence="3" id="KW-0949">S-adenosyl-L-methionine</keyword>
<dbReference type="GO" id="GO:0008170">
    <property type="term" value="F:N-methyltransferase activity"/>
    <property type="evidence" value="ECO:0007669"/>
    <property type="project" value="InterPro"/>
</dbReference>
<protein>
    <submittedName>
        <fullName evidence="7">Adenine-specific DNA-methyltransferase</fullName>
    </submittedName>
</protein>
<dbReference type="GO" id="GO:0009307">
    <property type="term" value="P:DNA restriction-modification system"/>
    <property type="evidence" value="ECO:0007669"/>
    <property type="project" value="UniProtKB-KW"/>
</dbReference>
<evidence type="ECO:0000313" key="7">
    <source>
        <dbReference type="EMBL" id="RPF58211.1"/>
    </source>
</evidence>
<feature type="domain" description="DNA methylase adenine-specific" evidence="5">
    <location>
        <begin position="5"/>
        <end position="234"/>
    </location>
</feature>
<dbReference type="InterPro" id="IPR050953">
    <property type="entry name" value="N4_N6_ade-DNA_methylase"/>
</dbReference>
<dbReference type="GO" id="GO:0003677">
    <property type="term" value="F:DNA binding"/>
    <property type="evidence" value="ECO:0007669"/>
    <property type="project" value="InterPro"/>
</dbReference>
<evidence type="ECO:0000256" key="4">
    <source>
        <dbReference type="ARBA" id="ARBA00022747"/>
    </source>
</evidence>
<evidence type="ECO:0000259" key="5">
    <source>
        <dbReference type="Pfam" id="PF02384"/>
    </source>
</evidence>
<dbReference type="GO" id="GO:0032259">
    <property type="term" value="P:methylation"/>
    <property type="evidence" value="ECO:0007669"/>
    <property type="project" value="UniProtKB-KW"/>
</dbReference>
<dbReference type="SUPFAM" id="SSF53335">
    <property type="entry name" value="S-adenosyl-L-methionine-dependent methyltransferases"/>
    <property type="match status" value="1"/>
</dbReference>
<evidence type="ECO:0000256" key="1">
    <source>
        <dbReference type="ARBA" id="ARBA00022603"/>
    </source>
</evidence>
<evidence type="ECO:0000259" key="6">
    <source>
        <dbReference type="Pfam" id="PF22837"/>
    </source>
</evidence>
<proteinExistence type="predicted"/>
<dbReference type="RefSeq" id="WP_123807646.1">
    <property type="nucleotide sequence ID" value="NZ_RKRK01000002.1"/>
</dbReference>
<dbReference type="Proteomes" id="UP000277108">
    <property type="component" value="Unassembled WGS sequence"/>
</dbReference>
<dbReference type="GO" id="GO:0009007">
    <property type="term" value="F:site-specific DNA-methyltransferase (adenine-specific) activity"/>
    <property type="evidence" value="ECO:0007669"/>
    <property type="project" value="UniProtKB-EC"/>
</dbReference>
<keyword evidence="4" id="KW-0680">Restriction system</keyword>
<dbReference type="Gene3D" id="3.40.50.150">
    <property type="entry name" value="Vaccinia Virus protein VP39"/>
    <property type="match status" value="1"/>
</dbReference>
<sequence length="542" mass="63556">MKINQSADKLRGGYYTPPEITKFIYNYIKEDSMENFTVLEPSIGDGAFINDFKEGELAFNMVGIELIKEEANKARQLILEDDRFNVINIDFYEYYKKNKEKKYNYVVGNPPYIRYQYLSQEQRDYQSEILTNNGMKPNKLINAWVAFTVASIEMLEEDGVMLFVLPTDLLQVNYAKELRKLFNDRLSELTIINFEKTVFNNIQQDVLLIVGKKKIKKEEQKHKLKIVNLTDISKLKMLNIREKPFVLDELKNYYYETDKWSSVFIDNNHKTFYLNLRKDNLVSYFNDYIKGEVGITTGNNKVFAINDTILKKYELEEYAIPLLGRSVEVKGITYDSIDFEENKKANKNVWLLDFNNKELKGKAINYIEEMVKAKEHIGYKLSLRDRWYEVPSIWNPDAFLLRRIGEGPKIILNDLDATSTDTFHRLKIKKGVNSKLVIFALYSSLALMTFELEGRIFGGGALEILPGDLKNIFLPKIDFYSFNKYETTLFDELDNKLRSNESLESIVLWVNQNLIKHFNVDEDILHISNDIWKSLKDKRTKK</sequence>
<dbReference type="InterPro" id="IPR029063">
    <property type="entry name" value="SAM-dependent_MTases_sf"/>
</dbReference>
<keyword evidence="8" id="KW-1185">Reference proteome</keyword>
<dbReference type="InterPro" id="IPR054520">
    <property type="entry name" value="M_Eco57I_C"/>
</dbReference>
<feature type="domain" description="Type II methyltransferase M.Eco57I C-terminal" evidence="6">
    <location>
        <begin position="258"/>
        <end position="514"/>
    </location>
</feature>
<dbReference type="OrthoDB" id="32195at2"/>
<dbReference type="PRINTS" id="PR00507">
    <property type="entry name" value="N12N6MTFRASE"/>
</dbReference>
<gene>
    <name evidence="7" type="ORF">EDD62_0853</name>
</gene>
<keyword evidence="1 7" id="KW-0489">Methyltransferase</keyword>